<reference evidence="5" key="1">
    <citation type="submission" date="2021-04" db="EMBL/GenBank/DDBJ databases">
        <title>Pseudonocardia sp. nov., isolated from sandy soil of mangrove forest.</title>
        <authorList>
            <person name="Zan Z."/>
            <person name="Huang R."/>
            <person name="Liu W."/>
        </authorList>
    </citation>
    <scope>NUCLEOTIDE SEQUENCE</scope>
    <source>
        <strain evidence="5">S2-4</strain>
    </source>
</reference>
<evidence type="ECO:0000256" key="1">
    <source>
        <dbReference type="ARBA" id="ARBA00022729"/>
    </source>
</evidence>
<dbReference type="Gene3D" id="2.70.70.10">
    <property type="entry name" value="Glucose Permease (Domain IIA)"/>
    <property type="match status" value="1"/>
</dbReference>
<dbReference type="EMBL" id="JAGSOV010000010">
    <property type="protein sequence ID" value="MCO1654376.1"/>
    <property type="molecule type" value="Genomic_DNA"/>
</dbReference>
<accession>A0ABT0ZUG6</accession>
<feature type="compositionally biased region" description="Pro residues" evidence="2">
    <location>
        <begin position="10"/>
        <end position="29"/>
    </location>
</feature>
<evidence type="ECO:0000256" key="2">
    <source>
        <dbReference type="SAM" id="MobiDB-lite"/>
    </source>
</evidence>
<evidence type="ECO:0000259" key="4">
    <source>
        <dbReference type="Pfam" id="PF01551"/>
    </source>
</evidence>
<gene>
    <name evidence="5" type="ORF">KDL28_04840</name>
</gene>
<evidence type="ECO:0000313" key="6">
    <source>
        <dbReference type="Proteomes" id="UP001165283"/>
    </source>
</evidence>
<evidence type="ECO:0000256" key="3">
    <source>
        <dbReference type="SAM" id="Phobius"/>
    </source>
</evidence>
<organism evidence="5 6">
    <name type="scientific">Pseudonocardia humida</name>
    <dbReference type="NCBI Taxonomy" id="2800819"/>
    <lineage>
        <taxon>Bacteria</taxon>
        <taxon>Bacillati</taxon>
        <taxon>Actinomycetota</taxon>
        <taxon>Actinomycetes</taxon>
        <taxon>Pseudonocardiales</taxon>
        <taxon>Pseudonocardiaceae</taxon>
        <taxon>Pseudonocardia</taxon>
    </lineage>
</organism>
<feature type="region of interest" description="Disordered" evidence="2">
    <location>
        <begin position="59"/>
        <end position="112"/>
    </location>
</feature>
<sequence length="250" mass="25249">MRTCLLTEPEPAPVPPERPPPPEPPGPPGPDRRRARAAAVLACLAVVAVCAAAAALPAGAPAPAPAATTPGPPVRPAQPGPTPPPPPSPDADARGTPPAPGPAPGARYGWPLHPVPAVRTPFRPPAHPYGPGHRGVDLAGAPGAEVLAARAGTVVFAGPVGGPGVVSVLHDDGLRTTYQPVRPLVATGAAVAAGQPVGRLDPGHAGCPDPACLHWGVRRGPGEYLDPLVLLRPPRVRLLPVPEPWPVREL</sequence>
<feature type="domain" description="M23ase beta-sheet core" evidence="4">
    <location>
        <begin position="132"/>
        <end position="227"/>
    </location>
</feature>
<dbReference type="Proteomes" id="UP001165283">
    <property type="component" value="Unassembled WGS sequence"/>
</dbReference>
<feature type="transmembrane region" description="Helical" evidence="3">
    <location>
        <begin position="37"/>
        <end position="56"/>
    </location>
</feature>
<dbReference type="PANTHER" id="PTHR21666:SF289">
    <property type="entry name" value="L-ALA--D-GLU ENDOPEPTIDASE"/>
    <property type="match status" value="1"/>
</dbReference>
<dbReference type="CDD" id="cd12797">
    <property type="entry name" value="M23_peptidase"/>
    <property type="match status" value="1"/>
</dbReference>
<dbReference type="Pfam" id="PF01551">
    <property type="entry name" value="Peptidase_M23"/>
    <property type="match status" value="1"/>
</dbReference>
<keyword evidence="3" id="KW-0472">Membrane</keyword>
<feature type="region of interest" description="Disordered" evidence="2">
    <location>
        <begin position="1"/>
        <end position="35"/>
    </location>
</feature>
<dbReference type="InterPro" id="IPR011055">
    <property type="entry name" value="Dup_hybrid_motif"/>
</dbReference>
<dbReference type="SUPFAM" id="SSF51261">
    <property type="entry name" value="Duplicated hybrid motif"/>
    <property type="match status" value="1"/>
</dbReference>
<keyword evidence="1" id="KW-0732">Signal</keyword>
<keyword evidence="6" id="KW-1185">Reference proteome</keyword>
<dbReference type="PANTHER" id="PTHR21666">
    <property type="entry name" value="PEPTIDASE-RELATED"/>
    <property type="match status" value="1"/>
</dbReference>
<keyword evidence="3" id="KW-1133">Transmembrane helix</keyword>
<dbReference type="InterPro" id="IPR016047">
    <property type="entry name" value="M23ase_b-sheet_dom"/>
</dbReference>
<feature type="compositionally biased region" description="Pro residues" evidence="2">
    <location>
        <begin position="60"/>
        <end position="89"/>
    </location>
</feature>
<protein>
    <submittedName>
        <fullName evidence="5">M23 family metallopeptidase</fullName>
    </submittedName>
</protein>
<name>A0ABT0ZUG6_9PSEU</name>
<comment type="caution">
    <text evidence="5">The sequence shown here is derived from an EMBL/GenBank/DDBJ whole genome shotgun (WGS) entry which is preliminary data.</text>
</comment>
<evidence type="ECO:0000313" key="5">
    <source>
        <dbReference type="EMBL" id="MCO1654376.1"/>
    </source>
</evidence>
<proteinExistence type="predicted"/>
<keyword evidence="3" id="KW-0812">Transmembrane</keyword>
<dbReference type="InterPro" id="IPR050570">
    <property type="entry name" value="Cell_wall_metabolism_enzyme"/>
</dbReference>